<evidence type="ECO:0000313" key="3">
    <source>
        <dbReference type="Proteomes" id="UP000192257"/>
    </source>
</evidence>
<feature type="compositionally biased region" description="Polar residues" evidence="1">
    <location>
        <begin position="353"/>
        <end position="365"/>
    </location>
</feature>
<feature type="compositionally biased region" description="Polar residues" evidence="1">
    <location>
        <begin position="627"/>
        <end position="640"/>
    </location>
</feature>
<evidence type="ECO:0000256" key="1">
    <source>
        <dbReference type="SAM" id="MobiDB-lite"/>
    </source>
</evidence>
<feature type="region of interest" description="Disordered" evidence="1">
    <location>
        <begin position="682"/>
        <end position="726"/>
    </location>
</feature>
<accession>A0A1X0P2L9</accession>
<feature type="region of interest" description="Disordered" evidence="1">
    <location>
        <begin position="550"/>
        <end position="573"/>
    </location>
</feature>
<feature type="compositionally biased region" description="Low complexity" evidence="1">
    <location>
        <begin position="682"/>
        <end position="711"/>
    </location>
</feature>
<dbReference type="RefSeq" id="XP_028885252.1">
    <property type="nucleotide sequence ID" value="XM_029023228.1"/>
</dbReference>
<feature type="compositionally biased region" description="Polar residues" evidence="1">
    <location>
        <begin position="258"/>
        <end position="269"/>
    </location>
</feature>
<keyword evidence="3" id="KW-1185">Reference proteome</keyword>
<proteinExistence type="predicted"/>
<feature type="compositionally biased region" description="Polar residues" evidence="1">
    <location>
        <begin position="322"/>
        <end position="332"/>
    </location>
</feature>
<dbReference type="VEuPathDB" id="TriTrypDB:TM35_000061910"/>
<feature type="region of interest" description="Disordered" evidence="1">
    <location>
        <begin position="231"/>
        <end position="270"/>
    </location>
</feature>
<dbReference type="Proteomes" id="UP000192257">
    <property type="component" value="Unassembled WGS sequence"/>
</dbReference>
<reference evidence="2 3" key="1">
    <citation type="submission" date="2017-03" db="EMBL/GenBank/DDBJ databases">
        <title>An alternative strategy for trypanosome survival in the mammalian bloodstream revealed through genome and transcriptome analysis of the ubiquitous bovine parasite Trypanosoma (Megatrypanum) theileri.</title>
        <authorList>
            <person name="Kelly S."/>
            <person name="Ivens A."/>
            <person name="Mott A."/>
            <person name="O'Neill E."/>
            <person name="Emms D."/>
            <person name="Macleod O."/>
            <person name="Voorheis P."/>
            <person name="Matthews J."/>
            <person name="Matthews K."/>
            <person name="Carrington M."/>
        </authorList>
    </citation>
    <scope>NUCLEOTIDE SEQUENCE [LARGE SCALE GENOMIC DNA]</scope>
    <source>
        <strain evidence="2">Edinburgh</strain>
    </source>
</reference>
<feature type="region of interest" description="Disordered" evidence="1">
    <location>
        <begin position="485"/>
        <end position="531"/>
    </location>
</feature>
<feature type="region of interest" description="Disordered" evidence="1">
    <location>
        <begin position="590"/>
        <end position="640"/>
    </location>
</feature>
<dbReference type="EMBL" id="NBCO01000006">
    <property type="protein sequence ID" value="ORC91186.1"/>
    <property type="molecule type" value="Genomic_DNA"/>
</dbReference>
<feature type="compositionally biased region" description="Basic and acidic residues" evidence="1">
    <location>
        <begin position="492"/>
        <end position="515"/>
    </location>
</feature>
<feature type="region of interest" description="Disordered" evidence="1">
    <location>
        <begin position="297"/>
        <end position="373"/>
    </location>
</feature>
<evidence type="ECO:0000313" key="2">
    <source>
        <dbReference type="EMBL" id="ORC91186.1"/>
    </source>
</evidence>
<dbReference type="AlphaFoldDB" id="A0A1X0P2L9"/>
<dbReference type="GeneID" id="39983008"/>
<name>A0A1X0P2L9_9TRYP</name>
<protein>
    <submittedName>
        <fullName evidence="2">Uncharacterized protein</fullName>
    </submittedName>
</protein>
<sequence length="726" mass="81331">MEVKRDGLNLTALPSTDTNYSVNVSTRDKKRCESPSSAAVQQDAVNAVTNRQGLYQRPEWIASQCTGDGNKHQHCREFASVPTVECSERSSLAGPTRQMPGSFWRHRGDTSRFLPLRLRGGEKRQSRLNSTEASVSNICSQHQRGFSSDEWNSHRKSCHESESSFCCGEEEKDEVRLDGDSYTYETNSCAIIISLFQGVPRELLRSRYFHAWWRWVVQKRESKWNDTPLLTSSAAEKESPKVSTAPLTGLDSEYSPLHASSMTPPSNTPHCLAVSDSLDVSWQLTTGEASGILATGAPVSGVEEPESSKGTHSVVSREPRTRSQFRNVSAPSVPSDVFLERSGRRQSGQESSLSYASGYNQQTTHSRNDSWRENSVRSQEMVYACYFSLLEDEEEAARIVIEQKETGVRRKILSHAKHVLDEALMLALYGKRPVSLPMLLRVPSVENQTMEMMSPLSEEQPEFTSTDLRSTKSIPSIVCTRSPSIIQANDIQSREKQEPHNDNDKEKEKKQEKKRQPLVQEKLPTSDERNLQQCSTNLLVPLNAPLHPVEAKEKHKTPSEEKNTDNNHIEKTEPQVSLLEITRNLMISPSLPSPIPTGDASIRIYDDDNNNNNVDNKEKNGAKRNLNDSGYNTTEFSPSGSPLLRRFRYTELVERERERRCRIIVNYRKGLEQIIVVCFGGPTSTTSTTPTSTTSTTSTTPTSTTTTTPTSASPRDLPAVKTTDER</sequence>
<gene>
    <name evidence="2" type="ORF">TM35_000061910</name>
</gene>
<organism evidence="2 3">
    <name type="scientific">Trypanosoma theileri</name>
    <dbReference type="NCBI Taxonomy" id="67003"/>
    <lineage>
        <taxon>Eukaryota</taxon>
        <taxon>Discoba</taxon>
        <taxon>Euglenozoa</taxon>
        <taxon>Kinetoplastea</taxon>
        <taxon>Metakinetoplastina</taxon>
        <taxon>Trypanosomatida</taxon>
        <taxon>Trypanosomatidae</taxon>
        <taxon>Trypanosoma</taxon>
    </lineage>
</organism>
<dbReference type="OrthoDB" id="253142at2759"/>
<comment type="caution">
    <text evidence="2">The sequence shown here is derived from an EMBL/GenBank/DDBJ whole genome shotgun (WGS) entry which is preliminary data.</text>
</comment>